<feature type="transmembrane region" description="Helical" evidence="5">
    <location>
        <begin position="176"/>
        <end position="201"/>
    </location>
</feature>
<feature type="transmembrane region" description="Helical" evidence="5">
    <location>
        <begin position="34"/>
        <end position="57"/>
    </location>
</feature>
<keyword evidence="4 5" id="KW-0472">Membrane</keyword>
<name>A0ABV4AEL9_9GAMM</name>
<feature type="transmembrane region" description="Helical" evidence="5">
    <location>
        <begin position="237"/>
        <end position="258"/>
    </location>
</feature>
<keyword evidence="3 5" id="KW-1133">Transmembrane helix</keyword>
<dbReference type="PANTHER" id="PTHR10846">
    <property type="entry name" value="SODIUM/POTASSIUM/CALCIUM EXCHANGER"/>
    <property type="match status" value="1"/>
</dbReference>
<dbReference type="InterPro" id="IPR044880">
    <property type="entry name" value="NCX_ion-bd_dom_sf"/>
</dbReference>
<dbReference type="Pfam" id="PF01699">
    <property type="entry name" value="Na_Ca_ex"/>
    <property type="match status" value="2"/>
</dbReference>
<comment type="caution">
    <text evidence="7">The sequence shown here is derived from an EMBL/GenBank/DDBJ whole genome shotgun (WGS) entry which is preliminary data.</text>
</comment>
<proteinExistence type="predicted"/>
<evidence type="ECO:0000256" key="1">
    <source>
        <dbReference type="ARBA" id="ARBA00004141"/>
    </source>
</evidence>
<organism evidence="7 8">
    <name type="scientific">Isoalcanivorax beigongshangi</name>
    <dbReference type="NCBI Taxonomy" id="3238810"/>
    <lineage>
        <taxon>Bacteria</taxon>
        <taxon>Pseudomonadati</taxon>
        <taxon>Pseudomonadota</taxon>
        <taxon>Gammaproteobacteria</taxon>
        <taxon>Oceanospirillales</taxon>
        <taxon>Alcanivoracaceae</taxon>
        <taxon>Isoalcanivorax</taxon>
    </lineage>
</organism>
<feature type="domain" description="Sodium/calcium exchanger membrane region" evidence="6">
    <location>
        <begin position="175"/>
        <end position="315"/>
    </location>
</feature>
<keyword evidence="2 5" id="KW-0812">Transmembrane</keyword>
<feature type="transmembrane region" description="Helical" evidence="5">
    <location>
        <begin position="298"/>
        <end position="316"/>
    </location>
</feature>
<dbReference type="NCBIfam" id="TIGR00367">
    <property type="entry name" value="calcium/sodium antiporter"/>
    <property type="match status" value="1"/>
</dbReference>
<accession>A0ABV4AEL9</accession>
<feature type="transmembrane region" description="Helical" evidence="5">
    <location>
        <begin position="264"/>
        <end position="286"/>
    </location>
</feature>
<dbReference type="RefSeq" id="WP_369454527.1">
    <property type="nucleotide sequence ID" value="NZ_JBGCUO010000001.1"/>
</dbReference>
<evidence type="ECO:0000313" key="8">
    <source>
        <dbReference type="Proteomes" id="UP001562065"/>
    </source>
</evidence>
<keyword evidence="8" id="KW-1185">Reference proteome</keyword>
<comment type="subcellular location">
    <subcellularLocation>
        <location evidence="1">Membrane</location>
        <topology evidence="1">Multi-pass membrane protein</topology>
    </subcellularLocation>
</comment>
<evidence type="ECO:0000256" key="4">
    <source>
        <dbReference type="ARBA" id="ARBA00023136"/>
    </source>
</evidence>
<dbReference type="Proteomes" id="UP001562065">
    <property type="component" value="Unassembled WGS sequence"/>
</dbReference>
<feature type="transmembrane region" description="Helical" evidence="5">
    <location>
        <begin position="69"/>
        <end position="96"/>
    </location>
</feature>
<dbReference type="InterPro" id="IPR004837">
    <property type="entry name" value="NaCa_Exmemb"/>
</dbReference>
<protein>
    <submittedName>
        <fullName evidence="7">Calcium/sodium antiporter</fullName>
    </submittedName>
</protein>
<gene>
    <name evidence="7" type="ORF">AB5I84_03830</name>
</gene>
<evidence type="ECO:0000259" key="6">
    <source>
        <dbReference type="Pfam" id="PF01699"/>
    </source>
</evidence>
<sequence>MMTYLMLLAGLVLLTLGGDWLVAGAARLASRFGISTLVVGLTVVAFGTSAPELMVTLNAAFTGGGAADLALGNVVGSNLFNILLILGVCALLRPLLVAPGLLRRDLPWMVVACGLLVWCMQDGNVSTLEGAVLSGLLLVYISQTLWQARRDSAASTATDRTDDSPSGPLAGELLRIVGGLALLVLGAHWLVAAAVALAQQWGLSETVIGLTIVAGGTSLPEVAASVMATLRNQRDMAVGNIVGSCLFNVFAVAGLGALVAPGGLVAPASLVAVDGWVMLAVAVVCLPVCFTGRRIDRWEGALFFGYYLAYLAYLILDATGHPARDALAAVMLTYVVPATLLLLALSVLLSARRTQPVMP</sequence>
<dbReference type="InterPro" id="IPR004481">
    <property type="entry name" value="K/Na/Ca-exchanger"/>
</dbReference>
<evidence type="ECO:0000256" key="2">
    <source>
        <dbReference type="ARBA" id="ARBA00022692"/>
    </source>
</evidence>
<dbReference type="PANTHER" id="PTHR10846:SF8">
    <property type="entry name" value="INNER MEMBRANE PROTEIN YRBG"/>
    <property type="match status" value="1"/>
</dbReference>
<dbReference type="Gene3D" id="1.20.1420.30">
    <property type="entry name" value="NCX, central ion-binding region"/>
    <property type="match status" value="2"/>
</dbReference>
<evidence type="ECO:0000256" key="5">
    <source>
        <dbReference type="SAM" id="Phobius"/>
    </source>
</evidence>
<feature type="transmembrane region" description="Helical" evidence="5">
    <location>
        <begin position="328"/>
        <end position="349"/>
    </location>
</feature>
<feature type="domain" description="Sodium/calcium exchanger membrane region" evidence="6">
    <location>
        <begin position="4"/>
        <end position="142"/>
    </location>
</feature>
<evidence type="ECO:0000256" key="3">
    <source>
        <dbReference type="ARBA" id="ARBA00022989"/>
    </source>
</evidence>
<reference evidence="7 8" key="1">
    <citation type="submission" date="2024-07" db="EMBL/GenBank/DDBJ databases">
        <authorList>
            <person name="Ren Q."/>
        </authorList>
    </citation>
    <scope>NUCLEOTIDE SEQUENCE [LARGE SCALE GENOMIC DNA]</scope>
    <source>
        <strain evidence="7 8">REN37</strain>
    </source>
</reference>
<evidence type="ECO:0000313" key="7">
    <source>
        <dbReference type="EMBL" id="MEY1661274.1"/>
    </source>
</evidence>
<dbReference type="EMBL" id="JBGCUO010000001">
    <property type="protein sequence ID" value="MEY1661274.1"/>
    <property type="molecule type" value="Genomic_DNA"/>
</dbReference>
<feature type="transmembrane region" description="Helical" evidence="5">
    <location>
        <begin position="207"/>
        <end position="230"/>
    </location>
</feature>